<reference evidence="7" key="1">
    <citation type="submission" date="2020-12" db="EMBL/GenBank/DDBJ databases">
        <title>Bacterial taxonomy.</title>
        <authorList>
            <person name="Pan X."/>
        </authorList>
    </citation>
    <scope>NUCLEOTIDE SEQUENCE</scope>
    <source>
        <strain evidence="7">M0105</strain>
    </source>
</reference>
<feature type="transmembrane region" description="Helical" evidence="5">
    <location>
        <begin position="163"/>
        <end position="182"/>
    </location>
</feature>
<dbReference type="RefSeq" id="WP_200613360.1">
    <property type="nucleotide sequence ID" value="NZ_JAEHHL010000015.1"/>
</dbReference>
<comment type="subcellular location">
    <subcellularLocation>
        <location evidence="1">Membrane</location>
        <topology evidence="1">Multi-pass membrane protein</topology>
    </subcellularLocation>
</comment>
<feature type="transmembrane region" description="Helical" evidence="5">
    <location>
        <begin position="270"/>
        <end position="289"/>
    </location>
</feature>
<dbReference type="PANTHER" id="PTHR31310:SF7">
    <property type="entry name" value="PA-PHOSPHATASE RELATED-FAMILY PROTEIN DDB_G0268928"/>
    <property type="match status" value="1"/>
</dbReference>
<dbReference type="Pfam" id="PF14378">
    <property type="entry name" value="PAP2_3"/>
    <property type="match status" value="1"/>
</dbReference>
<evidence type="ECO:0000256" key="5">
    <source>
        <dbReference type="SAM" id="Phobius"/>
    </source>
</evidence>
<dbReference type="GO" id="GO:0016020">
    <property type="term" value="C:membrane"/>
    <property type="evidence" value="ECO:0007669"/>
    <property type="project" value="UniProtKB-SubCell"/>
</dbReference>
<dbReference type="InterPro" id="IPR036938">
    <property type="entry name" value="PAP2/HPO_sf"/>
</dbReference>
<feature type="domain" description="Inositolphosphotransferase Aur1/Ipt1" evidence="6">
    <location>
        <begin position="135"/>
        <end position="332"/>
    </location>
</feature>
<evidence type="ECO:0000256" key="2">
    <source>
        <dbReference type="ARBA" id="ARBA00022692"/>
    </source>
</evidence>
<evidence type="ECO:0000313" key="7">
    <source>
        <dbReference type="EMBL" id="MBK0401158.1"/>
    </source>
</evidence>
<feature type="transmembrane region" description="Helical" evidence="5">
    <location>
        <begin position="93"/>
        <end position="115"/>
    </location>
</feature>
<dbReference type="SUPFAM" id="SSF48317">
    <property type="entry name" value="Acid phosphatase/Vanadium-dependent haloperoxidase"/>
    <property type="match status" value="1"/>
</dbReference>
<dbReference type="PANTHER" id="PTHR31310">
    <property type="match status" value="1"/>
</dbReference>
<evidence type="ECO:0000256" key="1">
    <source>
        <dbReference type="ARBA" id="ARBA00004141"/>
    </source>
</evidence>
<evidence type="ECO:0000256" key="3">
    <source>
        <dbReference type="ARBA" id="ARBA00022989"/>
    </source>
</evidence>
<feature type="transmembrane region" description="Helical" evidence="5">
    <location>
        <begin position="294"/>
        <end position="315"/>
    </location>
</feature>
<feature type="transmembrane region" description="Helical" evidence="5">
    <location>
        <begin position="194"/>
        <end position="214"/>
    </location>
</feature>
<evidence type="ECO:0000256" key="4">
    <source>
        <dbReference type="ARBA" id="ARBA00023136"/>
    </source>
</evidence>
<name>A0A8J7SGN7_9RHOB</name>
<keyword evidence="8" id="KW-1185">Reference proteome</keyword>
<protein>
    <submittedName>
        <fullName evidence="7">Phosphatase PAP2 family protein</fullName>
    </submittedName>
</protein>
<accession>A0A8J7SGN7</accession>
<dbReference type="Gene3D" id="1.20.144.10">
    <property type="entry name" value="Phosphatidic acid phosphatase type 2/haloperoxidase"/>
    <property type="match status" value="1"/>
</dbReference>
<feature type="transmembrane region" description="Helical" evidence="5">
    <location>
        <begin position="321"/>
        <end position="338"/>
    </location>
</feature>
<proteinExistence type="predicted"/>
<dbReference type="EMBL" id="JAEHHL010000015">
    <property type="protein sequence ID" value="MBK0401158.1"/>
    <property type="molecule type" value="Genomic_DNA"/>
</dbReference>
<keyword evidence="3 5" id="KW-1133">Transmembrane helix</keyword>
<feature type="transmembrane region" description="Helical" evidence="5">
    <location>
        <begin position="12"/>
        <end position="34"/>
    </location>
</feature>
<keyword evidence="2 5" id="KW-0812">Transmembrane</keyword>
<organism evidence="7 8">
    <name type="scientific">Thermohalobaculum xanthum</name>
    <dbReference type="NCBI Taxonomy" id="2753746"/>
    <lineage>
        <taxon>Bacteria</taxon>
        <taxon>Pseudomonadati</taxon>
        <taxon>Pseudomonadota</taxon>
        <taxon>Alphaproteobacteria</taxon>
        <taxon>Rhodobacterales</taxon>
        <taxon>Paracoccaceae</taxon>
        <taxon>Thermohalobaculum</taxon>
    </lineage>
</organism>
<comment type="caution">
    <text evidence="7">The sequence shown here is derived from an EMBL/GenBank/DDBJ whole genome shotgun (WGS) entry which is preliminary data.</text>
</comment>
<dbReference type="Proteomes" id="UP000655420">
    <property type="component" value="Unassembled WGS sequence"/>
</dbReference>
<keyword evidence="4 5" id="KW-0472">Membrane</keyword>
<dbReference type="AlphaFoldDB" id="A0A8J7SGN7"/>
<dbReference type="InterPro" id="IPR052185">
    <property type="entry name" value="IPC_Synthase-Related"/>
</dbReference>
<dbReference type="InterPro" id="IPR026841">
    <property type="entry name" value="Aur1/Ipt1"/>
</dbReference>
<sequence length="357" mass="39021">MRDGLAHPAGAVLRSLALPAAFVLSYGVLAKLSLGSVVGQVGIKTSNILTVVQTILPLFVVAGALYGTVALALTDTGERPFKRVWRWIRRTPFLEIIALRLLPALTLFIAFQPLFLAVKQSIPDIVPFSWDPLFASLDRSLFLGTDPWVFSHALLPSAVATKVFDLCYSAWFFIMLITYVAASVMRLSSILRMTFLTAFFLNWILAGSVAAILFSSAGPVYMDRLFGIADFEPLMARLHAQGDVMEIFALNVQEALWQGYADPNHPPTGISAFPSMHLCISMTVTLFCFRLARWLGAAMGVFTLVMLVASVHLGWHYLVDGLAGIALSVAIWKLSALLSRRWLARWPAPGPNAVPGG</sequence>
<evidence type="ECO:0000313" key="8">
    <source>
        <dbReference type="Proteomes" id="UP000655420"/>
    </source>
</evidence>
<evidence type="ECO:0000259" key="6">
    <source>
        <dbReference type="Pfam" id="PF14378"/>
    </source>
</evidence>
<gene>
    <name evidence="7" type="ORF">H0I76_18320</name>
</gene>
<feature type="transmembrane region" description="Helical" evidence="5">
    <location>
        <begin position="54"/>
        <end position="73"/>
    </location>
</feature>